<name>A0ACB9KCP2_9ASTR</name>
<proteinExistence type="predicted"/>
<evidence type="ECO:0000313" key="2">
    <source>
        <dbReference type="Proteomes" id="UP001056120"/>
    </source>
</evidence>
<reference evidence="1 2" key="2">
    <citation type="journal article" date="2022" name="Mol. Ecol. Resour.">
        <title>The genomes of chicory, endive, great burdock and yacon provide insights into Asteraceae paleo-polyploidization history and plant inulin production.</title>
        <authorList>
            <person name="Fan W."/>
            <person name="Wang S."/>
            <person name="Wang H."/>
            <person name="Wang A."/>
            <person name="Jiang F."/>
            <person name="Liu H."/>
            <person name="Zhao H."/>
            <person name="Xu D."/>
            <person name="Zhang Y."/>
        </authorList>
    </citation>
    <scope>NUCLEOTIDE SEQUENCE [LARGE SCALE GENOMIC DNA]</scope>
    <source>
        <strain evidence="2">cv. Yunnan</strain>
        <tissue evidence="1">Leaves</tissue>
    </source>
</reference>
<accession>A0ACB9KCP2</accession>
<dbReference type="EMBL" id="CM042018">
    <property type="protein sequence ID" value="KAI3830037.1"/>
    <property type="molecule type" value="Genomic_DNA"/>
</dbReference>
<gene>
    <name evidence="1" type="ORF">L1987_04169</name>
</gene>
<sequence>MTSVDPIVVYASDEEYTPATPPPPSRTPPASSPAPVPEVSYETDPEEASGESATDSTGGAAAGSDSTSSGETVPRSVIFGESSSGESTPVSTRRAPTPPSPVPSAPPVLRTGAKTRQTARKQVPILGKRPALSPPAPAGEAAGTDDTPREPPRKKTLAFARKQTWMPHTLNGWLEEEDLPSTHEIGESSTAPLPMSYYEEPVEHTIPILVSRGMRHEHDMQNLQGEIRALQEDERIQTVTGRLEQVAEVRRKSKGMRTENNARGCSFKSFLNCKPHTYNGSEGAVGMVRWIEKAESVFSMSNCTADSRVKFASGTFEGQALSWWNSHVQTLGLDVANAIPWEDFKEMLKEEYCPRNELQKIEQEFWNLTMEGADVDTYTTKFHDYARLCPHMVTPEFKRIERYIWCLAPQIQSMVTSDEPATIQSAVRLAHHLTDQAVRQGVLVKKGSFARSADNKRKWDNNHGKTFVPPVQKRQETVKAFAAGPTEKKPRGGYTGNLPKCNKCGFHHVGTCEDSKCQKCKRFGHATKNCRTTEPAANPGVNRGCFECGSTAHFRKDCPKLKNHGGNNARGRAFMIGAGEARQDPNIVTGTFLINDHYASILFDTGADKSFVSSEFSPLLGIKPIMLTSKYTIELADGKLIETDKVIQGCTLNLADHPFVIDLLPVTLGSFDIVIGMDWLSKNRAEIVCREKIVRIPLPNGETLSIQGERSGTTLRIITCMKARKCLRKGYHAILAHVTEKPAEERKFEDIPIVRDYHEVFPEDLPGLPPPRQVEFRIDLVPGAAPIAQSPYRLAPSEMQELSNQLQELLDKGFIRPSFSPWGAPVLFVKKKDGSFRMCIDYRELNKLTIKNRYPLPRIDDLFDQLQGSSYYSKIDLRSGYHQLRIQEEDVPKTAFWTRYGHYEFMVMPFGLTNAPAVFMDLMNRVCKPYLDKFVIVFIDDILIYSQTQEEHEQHLRLILELLKNEKLYAKFSKCDFWIREVQFLGHVVNEKGIHVDPSKVEAIKNWEAPKTPTEVRQFLGLAGYYRRFIENFSKIAQPMTTLTQKDKKFDWGEKQEAAFQLLKQKLCCAPILSLPEGTDEFVVYCDASHQGLGCVLMQHDKVIAYASRQLKVHEKNYTTHDLELGAVVFALKIWRHYLYGTRCTIFTDHKSLQHIFDQKELNMRQRRWVELLNDYDCEIRYHPGKANVVADALSRKERTKTLRVRALGMTIHTSLTTQIRDAQLEALREQNLKDESLRGMDKQFKIKSDETRYFMDRIWVPSFGSLRDLVMDEAHKSRYSIHPGSDKMYQDLKELYWWPNMKADIATYVKIPQWKWEQISMDFITKLPKTSGGYDTIWVIVDRLTKSAHFLPIKETDKMERLTRIYLKEVVSRHGVPISIISDRDSRFTSRFWQSLQKALGTRLDMSTAYHPQTDGQSERTIQTLEDMLRACVIDFGNKWDTHLPLVEFSYNNSYHTSIKAAPFEALYGRKCRSPLCWTEVGDSQLTGPEIIHETTEKFVQIRDRLKAARDRQKSYADVRRKPLEFQVGDKVLLKVSPWKGVIRFGKRGKLNPRYIGPFEILARVGPVAYKLKLPQALSGVHATFHVSNLKKCLSDETQVLPLEEIQVDDRLHFIEEPVEIMDREVKRMKQSRIPIVKVRWNSRRGPEFTWEREDQMKHKYPQLFETAQVTS</sequence>
<evidence type="ECO:0000313" key="1">
    <source>
        <dbReference type="EMBL" id="KAI3830037.1"/>
    </source>
</evidence>
<comment type="caution">
    <text evidence="1">The sequence shown here is derived from an EMBL/GenBank/DDBJ whole genome shotgun (WGS) entry which is preliminary data.</text>
</comment>
<reference evidence="2" key="1">
    <citation type="journal article" date="2022" name="Mol. Ecol. Resour.">
        <title>The genomes of chicory, endive, great burdock and yacon provide insights into Asteraceae palaeo-polyploidization history and plant inulin production.</title>
        <authorList>
            <person name="Fan W."/>
            <person name="Wang S."/>
            <person name="Wang H."/>
            <person name="Wang A."/>
            <person name="Jiang F."/>
            <person name="Liu H."/>
            <person name="Zhao H."/>
            <person name="Xu D."/>
            <person name="Zhang Y."/>
        </authorList>
    </citation>
    <scope>NUCLEOTIDE SEQUENCE [LARGE SCALE GENOMIC DNA]</scope>
    <source>
        <strain evidence="2">cv. Yunnan</strain>
    </source>
</reference>
<keyword evidence="2" id="KW-1185">Reference proteome</keyword>
<protein>
    <submittedName>
        <fullName evidence="1">Uncharacterized protein</fullName>
    </submittedName>
</protein>
<organism evidence="1 2">
    <name type="scientific">Smallanthus sonchifolius</name>
    <dbReference type="NCBI Taxonomy" id="185202"/>
    <lineage>
        <taxon>Eukaryota</taxon>
        <taxon>Viridiplantae</taxon>
        <taxon>Streptophyta</taxon>
        <taxon>Embryophyta</taxon>
        <taxon>Tracheophyta</taxon>
        <taxon>Spermatophyta</taxon>
        <taxon>Magnoliopsida</taxon>
        <taxon>eudicotyledons</taxon>
        <taxon>Gunneridae</taxon>
        <taxon>Pentapetalae</taxon>
        <taxon>asterids</taxon>
        <taxon>campanulids</taxon>
        <taxon>Asterales</taxon>
        <taxon>Asteraceae</taxon>
        <taxon>Asteroideae</taxon>
        <taxon>Heliantheae alliance</taxon>
        <taxon>Millerieae</taxon>
        <taxon>Smallanthus</taxon>
    </lineage>
</organism>
<dbReference type="Proteomes" id="UP001056120">
    <property type="component" value="Linkage Group LG01"/>
</dbReference>